<dbReference type="InterPro" id="IPR009097">
    <property type="entry name" value="Cyclic_Pdiesterase"/>
</dbReference>
<dbReference type="PANTHER" id="PTHR40037">
    <property type="entry name" value="PHOSPHOESTERASE YJCG-RELATED"/>
    <property type="match status" value="1"/>
</dbReference>
<feature type="region of interest" description="Disordered" evidence="1">
    <location>
        <begin position="182"/>
        <end position="240"/>
    </location>
</feature>
<organism evidence="2">
    <name type="scientific">Streptomyces haneummycinicus</name>
    <dbReference type="NCBI Taxonomy" id="3074435"/>
    <lineage>
        <taxon>Bacteria</taxon>
        <taxon>Bacillati</taxon>
        <taxon>Actinomycetota</taxon>
        <taxon>Actinomycetes</taxon>
        <taxon>Kitasatosporales</taxon>
        <taxon>Streptomycetaceae</taxon>
        <taxon>Streptomyces</taxon>
    </lineage>
</organism>
<evidence type="ECO:0000313" key="2">
    <source>
        <dbReference type="EMBL" id="BFO14700.1"/>
    </source>
</evidence>
<protein>
    <recommendedName>
        <fullName evidence="3">2'-5' RNA ligase family protein</fullName>
    </recommendedName>
</protein>
<dbReference type="SUPFAM" id="SSF55144">
    <property type="entry name" value="LigT-like"/>
    <property type="match status" value="1"/>
</dbReference>
<dbReference type="Gene3D" id="3.90.1140.10">
    <property type="entry name" value="Cyclic phosphodiesterase"/>
    <property type="match status" value="1"/>
</dbReference>
<dbReference type="EMBL" id="AP035768">
    <property type="protein sequence ID" value="BFO14700.1"/>
    <property type="molecule type" value="Genomic_DNA"/>
</dbReference>
<sequence length="294" mass="31591">MGTVTIGVSIAVPEPHGSRLQQLRAGFGDAAAHGIPTHVTLLPPTEIGDTDLAAVEAHLSEIAAAARPFPMRLSGTGTFRPLTPVVFVQVVEGGAACAWLQKQVRDGSGPVPRELQFPYHPHVTVAHGIEEAAMDRAYEDLADYEAAWPCTGFALYEQGADGVWRKLREFPSVRRWCRRRAGAWTGDPSPPTEHPADSQTGSRRNSPRGRCRSADITTRSVPGTHTVSARRRSPSSTAVATASGVVASGASGSPAVILVRTNPGRTTMTCTPCRRARRRGPGRRRPGRPCWSRR</sequence>
<feature type="compositionally biased region" description="Polar residues" evidence="1">
    <location>
        <begin position="215"/>
        <end position="225"/>
    </location>
</feature>
<reference evidence="2" key="1">
    <citation type="submission" date="2024-06" db="EMBL/GenBank/DDBJ databases">
        <authorList>
            <consortium name="consrtm"/>
            <person name="Uemura M."/>
            <person name="Terahara T."/>
        </authorList>
    </citation>
    <scope>NUCLEOTIDE SEQUENCE</scope>
    <source>
        <strain evidence="2">KM77-8</strain>
    </source>
</reference>
<evidence type="ECO:0008006" key="3">
    <source>
        <dbReference type="Google" id="ProtNLM"/>
    </source>
</evidence>
<dbReference type="PANTHER" id="PTHR40037:SF1">
    <property type="entry name" value="PHOSPHOESTERASE SAOUHSC_00951-RELATED"/>
    <property type="match status" value="1"/>
</dbReference>
<accession>A0AAT9HBB5</accession>
<dbReference type="AlphaFoldDB" id="A0AAT9HBB5"/>
<proteinExistence type="predicted"/>
<gene>
    <name evidence="2" type="ORF">SHKM778_10880</name>
</gene>
<reference evidence="2" key="2">
    <citation type="submission" date="2024-07" db="EMBL/GenBank/DDBJ databases">
        <title>Streptomyces haneummycinica sp. nov., a new antibiotic-producing actinobacterium isolated from marine sediment.</title>
        <authorList>
            <person name="Uemura M."/>
            <person name="Hamada M."/>
            <person name="Hirano S."/>
            <person name="Kobayashi K."/>
            <person name="Ohshiro T."/>
            <person name="Kobayashi T."/>
            <person name="Terahara T."/>
        </authorList>
    </citation>
    <scope>NUCLEOTIDE SEQUENCE</scope>
    <source>
        <strain evidence="2">KM77-8</strain>
    </source>
</reference>
<name>A0AAT9HBB5_9ACTN</name>
<dbReference type="InterPro" id="IPR050580">
    <property type="entry name" value="2H_phosphoesterase_YjcG-like"/>
</dbReference>
<feature type="region of interest" description="Disordered" evidence="1">
    <location>
        <begin position="274"/>
        <end position="294"/>
    </location>
</feature>
<evidence type="ECO:0000256" key="1">
    <source>
        <dbReference type="SAM" id="MobiDB-lite"/>
    </source>
</evidence>
<dbReference type="Pfam" id="PF13563">
    <property type="entry name" value="2_5_RNA_ligase2"/>
    <property type="match status" value="1"/>
</dbReference>